<keyword evidence="5" id="KW-0418">Kinase</keyword>
<feature type="modified residue" description="4-aspartylphosphate" evidence="7">
    <location>
        <position position="658"/>
    </location>
</feature>
<dbReference type="SUPFAM" id="SSF55785">
    <property type="entry name" value="PYP-like sensor domain (PAS domain)"/>
    <property type="match status" value="1"/>
</dbReference>
<evidence type="ECO:0000259" key="8">
    <source>
        <dbReference type="PROSITE" id="PS50109"/>
    </source>
</evidence>
<dbReference type="CDD" id="cd00082">
    <property type="entry name" value="HisKA"/>
    <property type="match status" value="1"/>
</dbReference>
<dbReference type="PRINTS" id="PR00344">
    <property type="entry name" value="BCTRLSENSOR"/>
</dbReference>
<dbReference type="PROSITE" id="PS50110">
    <property type="entry name" value="RESPONSE_REGULATORY"/>
    <property type="match status" value="1"/>
</dbReference>
<dbReference type="InterPro" id="IPR001789">
    <property type="entry name" value="Sig_transdc_resp-reg_receiver"/>
</dbReference>
<dbReference type="InterPro" id="IPR000700">
    <property type="entry name" value="PAS-assoc_C"/>
</dbReference>
<dbReference type="Pfam" id="PF00512">
    <property type="entry name" value="HisKA"/>
    <property type="match status" value="1"/>
</dbReference>
<evidence type="ECO:0000256" key="2">
    <source>
        <dbReference type="ARBA" id="ARBA00012438"/>
    </source>
</evidence>
<organism evidence="12 13">
    <name type="scientific">Plectonema radiosum NIES-515</name>
    <dbReference type="NCBI Taxonomy" id="2986073"/>
    <lineage>
        <taxon>Bacteria</taxon>
        <taxon>Bacillati</taxon>
        <taxon>Cyanobacteriota</taxon>
        <taxon>Cyanophyceae</taxon>
        <taxon>Oscillatoriophycideae</taxon>
        <taxon>Oscillatoriales</taxon>
        <taxon>Microcoleaceae</taxon>
        <taxon>Plectonema</taxon>
    </lineage>
</organism>
<dbReference type="Proteomes" id="UP001526143">
    <property type="component" value="Unassembled WGS sequence"/>
</dbReference>
<dbReference type="InterPro" id="IPR029016">
    <property type="entry name" value="GAF-like_dom_sf"/>
</dbReference>
<dbReference type="EMBL" id="JAOWRF010000054">
    <property type="protein sequence ID" value="MCV3212637.1"/>
    <property type="molecule type" value="Genomic_DNA"/>
</dbReference>
<feature type="domain" description="PAC" evidence="11">
    <location>
        <begin position="285"/>
        <end position="337"/>
    </location>
</feature>
<sequence>MRVLAVKDITEPKQTKEDLLIRENYLRSQSQTLMQLTKSNVFQQGNLKAALRQITEAAARSLDLQRVGVWLYNSDQSKIECIDLYDISTKEHTAGFSLLKANCPAYFQALEEERSIAVNDVFNDKRTQEFSESYLSLLSVTSVLYAPILLGDRLLGVVCYQHVGGIRQWTLEEENFAASIADLVKLAIETSERNAAQSALKSSQAKFQAIFECSSIGISLANMDERIIDTNRALCQMLGYNQEELCDKHLTDYIYSEDVSQDLDYQQIVAQNSLDPERLVPRHPWKKELRFQHQDGSLVWTHISVSLIDDTNNQPEFFLTIIEDITERKRTELKLLKTKEAAEASSRAKSEFLATMSHELRTPLNAIMGLSQLLQQKIVGTLNDKQEEYVNYIYSSGEQLLALINNILDLSKVEAGKEELTLLPLQVQDICNSVISTVCDRAFDKKLQLTTKIYPEADVCIADKGRIKQMLLNLLTNAIKFTPAGKISLIVKKVPQGIIFTVSDTGIGIDSSQFQFLFEPFKQLDSGLNRQYEGTGLGLALTRKLARMHGGDVTVESTLGEGSRFMLFLPDSTLVEESGSGGIREWGKDSFSVSPSPSVVVPGTTINKRILLMGDEENTAILLQDYLQTIGYEVEKTCDSNSFLHRVRNFQPDLILLDVHLIADVSGWDLLNLLRQIPSYQDLPVVIMTPMGITVERDAPGSNLTERLCQAGANDYLRKPIGIVELESILMRYLGNG</sequence>
<dbReference type="PANTHER" id="PTHR43047">
    <property type="entry name" value="TWO-COMPONENT HISTIDINE PROTEIN KINASE"/>
    <property type="match status" value="1"/>
</dbReference>
<dbReference type="Gene3D" id="3.40.50.2300">
    <property type="match status" value="1"/>
</dbReference>
<dbReference type="PROSITE" id="PS50109">
    <property type="entry name" value="HIS_KIN"/>
    <property type="match status" value="1"/>
</dbReference>
<dbReference type="SMART" id="SM00387">
    <property type="entry name" value="HATPase_c"/>
    <property type="match status" value="1"/>
</dbReference>
<dbReference type="InterPro" id="IPR004358">
    <property type="entry name" value="Sig_transdc_His_kin-like_C"/>
</dbReference>
<dbReference type="PROSITE" id="PS50113">
    <property type="entry name" value="PAC"/>
    <property type="match status" value="1"/>
</dbReference>
<evidence type="ECO:0000256" key="7">
    <source>
        <dbReference type="PROSITE-ProRule" id="PRU00169"/>
    </source>
</evidence>
<dbReference type="Gene3D" id="3.30.450.20">
    <property type="entry name" value="PAS domain"/>
    <property type="match status" value="1"/>
</dbReference>
<evidence type="ECO:0000313" key="12">
    <source>
        <dbReference type="EMBL" id="MCV3212637.1"/>
    </source>
</evidence>
<dbReference type="SMART" id="SM00448">
    <property type="entry name" value="REC"/>
    <property type="match status" value="1"/>
</dbReference>
<dbReference type="PROSITE" id="PS50112">
    <property type="entry name" value="PAS"/>
    <property type="match status" value="1"/>
</dbReference>
<dbReference type="InterPro" id="IPR005467">
    <property type="entry name" value="His_kinase_dom"/>
</dbReference>
<dbReference type="Gene3D" id="3.30.565.10">
    <property type="entry name" value="Histidine kinase-like ATPase, C-terminal domain"/>
    <property type="match status" value="1"/>
</dbReference>
<feature type="domain" description="Response regulatory" evidence="9">
    <location>
        <begin position="609"/>
        <end position="734"/>
    </location>
</feature>
<name>A0ABT3AU40_9CYAN</name>
<dbReference type="Pfam" id="PF00072">
    <property type="entry name" value="Response_reg"/>
    <property type="match status" value="1"/>
</dbReference>
<protein>
    <recommendedName>
        <fullName evidence="2">histidine kinase</fullName>
        <ecNumber evidence="2">2.7.13.3</ecNumber>
    </recommendedName>
</protein>
<feature type="domain" description="PAS" evidence="10">
    <location>
        <begin position="203"/>
        <end position="273"/>
    </location>
</feature>
<keyword evidence="13" id="KW-1185">Reference proteome</keyword>
<dbReference type="Pfam" id="PF13426">
    <property type="entry name" value="PAS_9"/>
    <property type="match status" value="1"/>
</dbReference>
<dbReference type="SUPFAM" id="SSF55781">
    <property type="entry name" value="GAF domain-like"/>
    <property type="match status" value="1"/>
</dbReference>
<evidence type="ECO:0000256" key="4">
    <source>
        <dbReference type="ARBA" id="ARBA00022679"/>
    </source>
</evidence>
<reference evidence="12 13" key="1">
    <citation type="submission" date="2022-10" db="EMBL/GenBank/DDBJ databases">
        <title>Identification of biosynthetic pathway for the production of the potent trypsin inhibitor radiosumin.</title>
        <authorList>
            <person name="Fewer D.P."/>
            <person name="Delbaje E."/>
            <person name="Ouyang X."/>
            <person name="Agostino P.D."/>
            <person name="Wahlsten M."/>
            <person name="Jokela J."/>
            <person name="Permi P."/>
            <person name="Haapaniemi E."/>
            <person name="Koistinen H."/>
        </authorList>
    </citation>
    <scope>NUCLEOTIDE SEQUENCE [LARGE SCALE GENOMIC DNA]</scope>
    <source>
        <strain evidence="12 13">NIES-515</strain>
    </source>
</reference>
<evidence type="ECO:0000259" key="10">
    <source>
        <dbReference type="PROSITE" id="PS50112"/>
    </source>
</evidence>
<keyword evidence="6" id="KW-0902">Two-component regulatory system</keyword>
<dbReference type="CDD" id="cd00130">
    <property type="entry name" value="PAS"/>
    <property type="match status" value="1"/>
</dbReference>
<dbReference type="SUPFAM" id="SSF55874">
    <property type="entry name" value="ATPase domain of HSP90 chaperone/DNA topoisomerase II/histidine kinase"/>
    <property type="match status" value="1"/>
</dbReference>
<accession>A0ABT3AU40</accession>
<dbReference type="InterPro" id="IPR003018">
    <property type="entry name" value="GAF"/>
</dbReference>
<dbReference type="InterPro" id="IPR003594">
    <property type="entry name" value="HATPase_dom"/>
</dbReference>
<feature type="domain" description="Histidine kinase" evidence="8">
    <location>
        <begin position="355"/>
        <end position="573"/>
    </location>
</feature>
<dbReference type="InterPro" id="IPR036890">
    <property type="entry name" value="HATPase_C_sf"/>
</dbReference>
<comment type="catalytic activity">
    <reaction evidence="1">
        <text>ATP + protein L-histidine = ADP + protein N-phospho-L-histidine.</text>
        <dbReference type="EC" id="2.7.13.3"/>
    </reaction>
</comment>
<dbReference type="GO" id="GO:0005524">
    <property type="term" value="F:ATP binding"/>
    <property type="evidence" value="ECO:0007669"/>
    <property type="project" value="UniProtKB-KW"/>
</dbReference>
<dbReference type="SMART" id="SM00065">
    <property type="entry name" value="GAF"/>
    <property type="match status" value="1"/>
</dbReference>
<dbReference type="InterPro" id="IPR011006">
    <property type="entry name" value="CheY-like_superfamily"/>
</dbReference>
<gene>
    <name evidence="12" type="ORF">OGM63_03670</name>
</gene>
<dbReference type="SMART" id="SM00388">
    <property type="entry name" value="HisKA"/>
    <property type="match status" value="1"/>
</dbReference>
<dbReference type="CDD" id="cd16922">
    <property type="entry name" value="HATPase_EvgS-ArcB-TorS-like"/>
    <property type="match status" value="1"/>
</dbReference>
<dbReference type="Gene3D" id="1.10.287.130">
    <property type="match status" value="1"/>
</dbReference>
<keyword evidence="3 7" id="KW-0597">Phosphoprotein</keyword>
<dbReference type="PANTHER" id="PTHR43047:SF63">
    <property type="entry name" value="HISTIDINE KINASE"/>
    <property type="match status" value="1"/>
</dbReference>
<dbReference type="NCBIfam" id="TIGR00229">
    <property type="entry name" value="sensory_box"/>
    <property type="match status" value="1"/>
</dbReference>
<comment type="caution">
    <text evidence="12">The sequence shown here is derived from an EMBL/GenBank/DDBJ whole genome shotgun (WGS) entry which is preliminary data.</text>
</comment>
<dbReference type="SUPFAM" id="SSF52172">
    <property type="entry name" value="CheY-like"/>
    <property type="match status" value="1"/>
</dbReference>
<evidence type="ECO:0000256" key="1">
    <source>
        <dbReference type="ARBA" id="ARBA00000085"/>
    </source>
</evidence>
<dbReference type="InterPro" id="IPR035965">
    <property type="entry name" value="PAS-like_dom_sf"/>
</dbReference>
<dbReference type="Pfam" id="PF02518">
    <property type="entry name" value="HATPase_c"/>
    <property type="match status" value="1"/>
</dbReference>
<dbReference type="SMART" id="SM00086">
    <property type="entry name" value="PAC"/>
    <property type="match status" value="1"/>
</dbReference>
<evidence type="ECO:0000256" key="3">
    <source>
        <dbReference type="ARBA" id="ARBA00022553"/>
    </source>
</evidence>
<dbReference type="InterPro" id="IPR003661">
    <property type="entry name" value="HisK_dim/P_dom"/>
</dbReference>
<dbReference type="Gene3D" id="3.30.450.40">
    <property type="match status" value="1"/>
</dbReference>
<dbReference type="InterPro" id="IPR001610">
    <property type="entry name" value="PAC"/>
</dbReference>
<dbReference type="EC" id="2.7.13.3" evidence="2"/>
<keyword evidence="12" id="KW-0547">Nucleotide-binding</keyword>
<keyword evidence="12" id="KW-0067">ATP-binding</keyword>
<dbReference type="Pfam" id="PF01590">
    <property type="entry name" value="GAF"/>
    <property type="match status" value="1"/>
</dbReference>
<dbReference type="SUPFAM" id="SSF47384">
    <property type="entry name" value="Homodimeric domain of signal transducing histidine kinase"/>
    <property type="match status" value="1"/>
</dbReference>
<evidence type="ECO:0000259" key="11">
    <source>
        <dbReference type="PROSITE" id="PS50113"/>
    </source>
</evidence>
<proteinExistence type="predicted"/>
<dbReference type="InterPro" id="IPR000014">
    <property type="entry name" value="PAS"/>
</dbReference>
<evidence type="ECO:0000256" key="5">
    <source>
        <dbReference type="ARBA" id="ARBA00022777"/>
    </source>
</evidence>
<dbReference type="RefSeq" id="WP_263744148.1">
    <property type="nucleotide sequence ID" value="NZ_JAOWRF010000054.1"/>
</dbReference>
<evidence type="ECO:0000256" key="6">
    <source>
        <dbReference type="ARBA" id="ARBA00023012"/>
    </source>
</evidence>
<dbReference type="SMART" id="SM00091">
    <property type="entry name" value="PAS"/>
    <property type="match status" value="1"/>
</dbReference>
<evidence type="ECO:0000259" key="9">
    <source>
        <dbReference type="PROSITE" id="PS50110"/>
    </source>
</evidence>
<keyword evidence="4" id="KW-0808">Transferase</keyword>
<dbReference type="InterPro" id="IPR036097">
    <property type="entry name" value="HisK_dim/P_sf"/>
</dbReference>
<evidence type="ECO:0000313" key="13">
    <source>
        <dbReference type="Proteomes" id="UP001526143"/>
    </source>
</evidence>